<evidence type="ECO:0000256" key="1">
    <source>
        <dbReference type="ARBA" id="ARBA00022729"/>
    </source>
</evidence>
<keyword evidence="7" id="KW-1185">Reference proteome</keyword>
<feature type="non-terminal residue" evidence="6">
    <location>
        <position position="316"/>
    </location>
</feature>
<dbReference type="InterPro" id="IPR038081">
    <property type="entry name" value="CalX-like_sf"/>
</dbReference>
<evidence type="ECO:0000313" key="7">
    <source>
        <dbReference type="Proteomes" id="UP000002640"/>
    </source>
</evidence>
<dbReference type="Pfam" id="PF00041">
    <property type="entry name" value="fn3"/>
    <property type="match status" value="1"/>
</dbReference>
<dbReference type="InParanoid" id="G4YH88"/>
<dbReference type="Pfam" id="PF03160">
    <property type="entry name" value="Calx-beta"/>
    <property type="match status" value="1"/>
</dbReference>
<dbReference type="GO" id="GO:0030001">
    <property type="term" value="P:metal ion transport"/>
    <property type="evidence" value="ECO:0007669"/>
    <property type="project" value="TreeGrafter"/>
</dbReference>
<dbReference type="KEGG" id="psoj:PHYSODRAFT_476544"/>
<accession>G4YH88</accession>
<dbReference type="InterPro" id="IPR036116">
    <property type="entry name" value="FN3_sf"/>
</dbReference>
<dbReference type="SMART" id="SM00237">
    <property type="entry name" value="Calx_beta"/>
    <property type="match status" value="2"/>
</dbReference>
<dbReference type="CDD" id="cd00063">
    <property type="entry name" value="FN3"/>
    <property type="match status" value="2"/>
</dbReference>
<dbReference type="RefSeq" id="XP_009515386.1">
    <property type="nucleotide sequence ID" value="XM_009517091.1"/>
</dbReference>
<evidence type="ECO:0000259" key="5">
    <source>
        <dbReference type="PROSITE" id="PS50853"/>
    </source>
</evidence>
<name>G4YH88_PHYSP</name>
<feature type="domain" description="Fibronectin type-III" evidence="5">
    <location>
        <begin position="1"/>
        <end position="42"/>
    </location>
</feature>
<keyword evidence="3" id="KW-0106">Calcium</keyword>
<evidence type="ECO:0000256" key="2">
    <source>
        <dbReference type="ARBA" id="ARBA00022737"/>
    </source>
</evidence>
<evidence type="ECO:0000256" key="4">
    <source>
        <dbReference type="ARBA" id="ARBA00023065"/>
    </source>
</evidence>
<dbReference type="EMBL" id="JH159151">
    <property type="protein sequence ID" value="EGZ28111.1"/>
    <property type="molecule type" value="Genomic_DNA"/>
</dbReference>
<dbReference type="Gene3D" id="2.60.40.10">
    <property type="entry name" value="Immunoglobulins"/>
    <property type="match status" value="1"/>
</dbReference>
<dbReference type="AlphaFoldDB" id="G4YH88"/>
<keyword evidence="2" id="KW-0677">Repeat</keyword>
<dbReference type="GeneID" id="20654757"/>
<dbReference type="InterPro" id="IPR003961">
    <property type="entry name" value="FN3_dom"/>
</dbReference>
<dbReference type="PANTHER" id="PTHR11878:SF65">
    <property type="entry name" value="NA_CA-EXCHANGE PROTEIN, ISOFORM G"/>
    <property type="match status" value="1"/>
</dbReference>
<evidence type="ECO:0000256" key="3">
    <source>
        <dbReference type="ARBA" id="ARBA00022837"/>
    </source>
</evidence>
<dbReference type="Gene3D" id="2.60.40.2030">
    <property type="match status" value="2"/>
</dbReference>
<dbReference type="Proteomes" id="UP000002640">
    <property type="component" value="Unassembled WGS sequence"/>
</dbReference>
<dbReference type="PROSITE" id="PS50853">
    <property type="entry name" value="FN3"/>
    <property type="match status" value="1"/>
</dbReference>
<gene>
    <name evidence="6" type="ORF">PHYSODRAFT_476544</name>
</gene>
<keyword evidence="4" id="KW-0813">Transport</keyword>
<proteinExistence type="predicted"/>
<protein>
    <recommendedName>
        <fullName evidence="5">Fibronectin type-III domain-containing protein</fullName>
    </recommendedName>
</protein>
<dbReference type="InterPro" id="IPR051171">
    <property type="entry name" value="CaCA"/>
</dbReference>
<dbReference type="InterPro" id="IPR013783">
    <property type="entry name" value="Ig-like_fold"/>
</dbReference>
<organism evidence="6 7">
    <name type="scientific">Phytophthora sojae (strain P6497)</name>
    <name type="common">Soybean stem and root rot agent</name>
    <name type="synonym">Phytophthora megasperma f. sp. glycines</name>
    <dbReference type="NCBI Taxonomy" id="1094619"/>
    <lineage>
        <taxon>Eukaryota</taxon>
        <taxon>Sar</taxon>
        <taxon>Stramenopiles</taxon>
        <taxon>Oomycota</taxon>
        <taxon>Peronosporomycetes</taxon>
        <taxon>Peronosporales</taxon>
        <taxon>Peronosporaceae</taxon>
        <taxon>Phytophthora</taxon>
    </lineage>
</organism>
<dbReference type="GO" id="GO:0016020">
    <property type="term" value="C:membrane"/>
    <property type="evidence" value="ECO:0007669"/>
    <property type="project" value="InterPro"/>
</dbReference>
<dbReference type="SMR" id="G4YH88"/>
<dbReference type="OMA" id="FFIQMEV"/>
<reference evidence="6 7" key="1">
    <citation type="journal article" date="2006" name="Science">
        <title>Phytophthora genome sequences uncover evolutionary origins and mechanisms of pathogenesis.</title>
        <authorList>
            <person name="Tyler B.M."/>
            <person name="Tripathy S."/>
            <person name="Zhang X."/>
            <person name="Dehal P."/>
            <person name="Jiang R.H."/>
            <person name="Aerts A."/>
            <person name="Arredondo F.D."/>
            <person name="Baxter L."/>
            <person name="Bensasson D."/>
            <person name="Beynon J.L."/>
            <person name="Chapman J."/>
            <person name="Damasceno C.M."/>
            <person name="Dorrance A.E."/>
            <person name="Dou D."/>
            <person name="Dickerman A.W."/>
            <person name="Dubchak I.L."/>
            <person name="Garbelotto M."/>
            <person name="Gijzen M."/>
            <person name="Gordon S.G."/>
            <person name="Govers F."/>
            <person name="Grunwald N.J."/>
            <person name="Huang W."/>
            <person name="Ivors K.L."/>
            <person name="Jones R.W."/>
            <person name="Kamoun S."/>
            <person name="Krampis K."/>
            <person name="Lamour K.H."/>
            <person name="Lee M.K."/>
            <person name="McDonald W.H."/>
            <person name="Medina M."/>
            <person name="Meijer H.J."/>
            <person name="Nordberg E.K."/>
            <person name="Maclean D.J."/>
            <person name="Ospina-Giraldo M.D."/>
            <person name="Morris P.F."/>
            <person name="Phuntumart V."/>
            <person name="Putnam N.H."/>
            <person name="Rash S."/>
            <person name="Rose J.K."/>
            <person name="Sakihama Y."/>
            <person name="Salamov A.A."/>
            <person name="Savidor A."/>
            <person name="Scheuring C.F."/>
            <person name="Smith B.M."/>
            <person name="Sobral B.W."/>
            <person name="Terry A."/>
            <person name="Torto-Alalibo T.A."/>
            <person name="Win J."/>
            <person name="Xu Z."/>
            <person name="Zhang H."/>
            <person name="Grigoriev I.V."/>
            <person name="Rokhsar D.S."/>
            <person name="Boore J.L."/>
        </authorList>
    </citation>
    <scope>NUCLEOTIDE SEQUENCE [LARGE SCALE GENOMIC DNA]</scope>
    <source>
        <strain evidence="6 7">P6497</strain>
    </source>
</reference>
<keyword evidence="1" id="KW-0732">Signal</keyword>
<evidence type="ECO:0000313" key="6">
    <source>
        <dbReference type="EMBL" id="EGZ28111.1"/>
    </source>
</evidence>
<dbReference type="SUPFAM" id="SSF141072">
    <property type="entry name" value="CalX-like"/>
    <property type="match status" value="2"/>
</dbReference>
<dbReference type="InterPro" id="IPR003644">
    <property type="entry name" value="Calx_beta"/>
</dbReference>
<dbReference type="GO" id="GO:0007154">
    <property type="term" value="P:cell communication"/>
    <property type="evidence" value="ECO:0007669"/>
    <property type="project" value="InterPro"/>
</dbReference>
<sequence length="316" mass="33259">MTSSATFSDLQPATTYIIQVRANNTEGVGPWSTSISVTTDPASPGIISFTMNETTVSEAGGSIELSLLRTMGGFMSAKCYFTTVDGTAVAGVQYVETSGEVDFNRSTSAQSIVVSIINNAVTDDPDKYFFVSIQPFDDESGEIGDNSTIKVTILDDGDAGTLAFGQINNVSESVATLTVKIIRTGAFSGGGDIAIDTVDTPGGAVAGIDYNIQNSVVSFTNLQKEAFATIEILNDAMYQVQKTFQLTLRAISGRISGTSELSDVFVASTKYLSIPDEAQNIVALSRTGGSVTLSWTPPFDFGGADITAYDVSFFLG</sequence>
<dbReference type="SUPFAM" id="SSF49265">
    <property type="entry name" value="Fibronectin type III"/>
    <property type="match status" value="1"/>
</dbReference>
<keyword evidence="4" id="KW-0406">Ion transport</keyword>
<dbReference type="PANTHER" id="PTHR11878">
    <property type="entry name" value="SODIUM/CALCIUM EXCHANGER"/>
    <property type="match status" value="1"/>
</dbReference>